<dbReference type="RefSeq" id="WP_206655938.1">
    <property type="nucleotide sequence ID" value="NZ_CP071182.1"/>
</dbReference>
<evidence type="ECO:0000259" key="4">
    <source>
        <dbReference type="PROSITE" id="PS50932"/>
    </source>
</evidence>
<evidence type="ECO:0000256" key="3">
    <source>
        <dbReference type="ARBA" id="ARBA00023163"/>
    </source>
</evidence>
<feature type="domain" description="HTH lacI-type" evidence="4">
    <location>
        <begin position="2"/>
        <end position="56"/>
    </location>
</feature>
<reference evidence="5 6" key="1">
    <citation type="submission" date="2021-02" db="EMBL/GenBank/DDBJ databases">
        <title>Alicyclobacillus curvatus sp. nov. and Alicyclobacillus mengziensis sp. nov., two acidophilic bacteria isolated from acid mine drainage.</title>
        <authorList>
            <person name="Huang Y."/>
        </authorList>
    </citation>
    <scope>NUCLEOTIDE SEQUENCE [LARGE SCALE GENOMIC DNA]</scope>
    <source>
        <strain evidence="5 6">S30H14</strain>
    </source>
</reference>
<dbReference type="AlphaFoldDB" id="A0A9X7VY12"/>
<dbReference type="GO" id="GO:0003700">
    <property type="term" value="F:DNA-binding transcription factor activity"/>
    <property type="evidence" value="ECO:0007669"/>
    <property type="project" value="TreeGrafter"/>
</dbReference>
<dbReference type="PANTHER" id="PTHR30146">
    <property type="entry name" value="LACI-RELATED TRANSCRIPTIONAL REPRESSOR"/>
    <property type="match status" value="1"/>
</dbReference>
<keyword evidence="3" id="KW-0804">Transcription</keyword>
<proteinExistence type="predicted"/>
<evidence type="ECO:0000313" key="6">
    <source>
        <dbReference type="Proteomes" id="UP000663505"/>
    </source>
</evidence>
<evidence type="ECO:0000256" key="2">
    <source>
        <dbReference type="ARBA" id="ARBA00023125"/>
    </source>
</evidence>
<dbReference type="Gene3D" id="1.10.260.40">
    <property type="entry name" value="lambda repressor-like DNA-binding domains"/>
    <property type="match status" value="1"/>
</dbReference>
<dbReference type="EMBL" id="CP071182">
    <property type="protein sequence ID" value="QSO46572.1"/>
    <property type="molecule type" value="Genomic_DNA"/>
</dbReference>
<sequence length="340" mass="37555">MTTIYDIAKQAGVSAATVSKVLNGYTDVSARTRAKVQKVAEELGYFPNAAARELVTKRSKLVGVFIQDPTNGGLLHPFFQDVIASFKDGVGEQGYDIIVFASSQSTEMDYVQRARQRGVDGVLLFGIPRSDPFLPTLKRSDIPCIAIDLDFLGPRAGYVISENQLAAEKMVEHLFEQGHRDIGYVGAYLDTRPGHDRLLGFHNAMTRCGLPVRQAWMVEGDYSEESGYMAVESLLRAQRLPTAIFFSGDMMAIGGMQAMRVHGIEPGTDISICGFDDITLAKYVYPSLTTVRQKRTEMGRIASRELLSLIDNPLLPPRVVTIETELIARDSVRTLSELVR</sequence>
<dbReference type="Pfam" id="PF13377">
    <property type="entry name" value="Peripla_BP_3"/>
    <property type="match status" value="1"/>
</dbReference>
<dbReference type="PROSITE" id="PS50932">
    <property type="entry name" value="HTH_LACI_2"/>
    <property type="match status" value="1"/>
</dbReference>
<dbReference type="InterPro" id="IPR010982">
    <property type="entry name" value="Lambda_DNA-bd_dom_sf"/>
</dbReference>
<organism evidence="5 6">
    <name type="scientific">Alicyclobacillus mengziensis</name>
    <dbReference type="NCBI Taxonomy" id="2931921"/>
    <lineage>
        <taxon>Bacteria</taxon>
        <taxon>Bacillati</taxon>
        <taxon>Bacillota</taxon>
        <taxon>Bacilli</taxon>
        <taxon>Bacillales</taxon>
        <taxon>Alicyclobacillaceae</taxon>
        <taxon>Alicyclobacillus</taxon>
    </lineage>
</organism>
<evidence type="ECO:0000256" key="1">
    <source>
        <dbReference type="ARBA" id="ARBA00023015"/>
    </source>
</evidence>
<dbReference type="PANTHER" id="PTHR30146:SF109">
    <property type="entry name" value="HTH-TYPE TRANSCRIPTIONAL REGULATOR GALS"/>
    <property type="match status" value="1"/>
</dbReference>
<dbReference type="SUPFAM" id="SSF53822">
    <property type="entry name" value="Periplasmic binding protein-like I"/>
    <property type="match status" value="1"/>
</dbReference>
<dbReference type="CDD" id="cd06267">
    <property type="entry name" value="PBP1_LacI_sugar_binding-like"/>
    <property type="match status" value="1"/>
</dbReference>
<keyword evidence="2 5" id="KW-0238">DNA-binding</keyword>
<gene>
    <name evidence="5" type="ORF">JZ786_19230</name>
</gene>
<protein>
    <submittedName>
        <fullName evidence="5">LacI family DNA-binding transcriptional regulator</fullName>
    </submittedName>
</protein>
<keyword evidence="6" id="KW-1185">Reference proteome</keyword>
<dbReference type="Gene3D" id="3.40.50.2300">
    <property type="match status" value="2"/>
</dbReference>
<dbReference type="InterPro" id="IPR000843">
    <property type="entry name" value="HTH_LacI"/>
</dbReference>
<accession>A0A9X7VY12</accession>
<dbReference type="SUPFAM" id="SSF47413">
    <property type="entry name" value="lambda repressor-like DNA-binding domains"/>
    <property type="match status" value="1"/>
</dbReference>
<dbReference type="PROSITE" id="PS00356">
    <property type="entry name" value="HTH_LACI_1"/>
    <property type="match status" value="1"/>
</dbReference>
<dbReference type="Pfam" id="PF00356">
    <property type="entry name" value="LacI"/>
    <property type="match status" value="1"/>
</dbReference>
<keyword evidence="1" id="KW-0805">Transcription regulation</keyword>
<dbReference type="PRINTS" id="PR00036">
    <property type="entry name" value="HTHLACI"/>
</dbReference>
<dbReference type="KEGG" id="afx:JZ786_19230"/>
<dbReference type="SMART" id="SM00354">
    <property type="entry name" value="HTH_LACI"/>
    <property type="match status" value="1"/>
</dbReference>
<name>A0A9X7VY12_9BACL</name>
<dbReference type="CDD" id="cd01392">
    <property type="entry name" value="HTH_LacI"/>
    <property type="match status" value="1"/>
</dbReference>
<dbReference type="InterPro" id="IPR028082">
    <property type="entry name" value="Peripla_BP_I"/>
</dbReference>
<dbReference type="GO" id="GO:0000976">
    <property type="term" value="F:transcription cis-regulatory region binding"/>
    <property type="evidence" value="ECO:0007669"/>
    <property type="project" value="TreeGrafter"/>
</dbReference>
<evidence type="ECO:0000313" key="5">
    <source>
        <dbReference type="EMBL" id="QSO46572.1"/>
    </source>
</evidence>
<dbReference type="InterPro" id="IPR046335">
    <property type="entry name" value="LacI/GalR-like_sensor"/>
</dbReference>
<dbReference type="Proteomes" id="UP000663505">
    <property type="component" value="Chromosome"/>
</dbReference>